<dbReference type="Gene3D" id="1.10.510.10">
    <property type="entry name" value="Transferase(Phosphotransferase) domain 1"/>
    <property type="match status" value="1"/>
</dbReference>
<dbReference type="Gene3D" id="3.30.200.20">
    <property type="entry name" value="Phosphorylase Kinase, domain 1"/>
    <property type="match status" value="1"/>
</dbReference>
<evidence type="ECO:0000256" key="9">
    <source>
        <dbReference type="ARBA" id="ARBA00022989"/>
    </source>
</evidence>
<keyword evidence="16" id="KW-1185">Reference proteome</keyword>
<keyword evidence="3" id="KW-0808">Transferase</keyword>
<dbReference type="Proteomes" id="UP000325577">
    <property type="component" value="Linkage Group LG3"/>
</dbReference>
<evidence type="ECO:0000256" key="13">
    <source>
        <dbReference type="SAM" id="Phobius"/>
    </source>
</evidence>
<dbReference type="InterPro" id="IPR000719">
    <property type="entry name" value="Prot_kinase_dom"/>
</dbReference>
<dbReference type="SUPFAM" id="SSF52058">
    <property type="entry name" value="L domain-like"/>
    <property type="match status" value="2"/>
</dbReference>
<dbReference type="GO" id="GO:0005524">
    <property type="term" value="F:ATP binding"/>
    <property type="evidence" value="ECO:0007669"/>
    <property type="project" value="UniProtKB-UniRule"/>
</dbReference>
<evidence type="ECO:0000256" key="4">
    <source>
        <dbReference type="ARBA" id="ARBA00022692"/>
    </source>
</evidence>
<evidence type="ECO:0000256" key="10">
    <source>
        <dbReference type="ARBA" id="ARBA00023136"/>
    </source>
</evidence>
<keyword evidence="7" id="KW-0418">Kinase</keyword>
<keyword evidence="4 13" id="KW-0812">Transmembrane</keyword>
<dbReference type="PANTHER" id="PTHR48056">
    <property type="entry name" value="LRR RECEPTOR-LIKE SERINE/THREONINE-PROTEIN KINASE-RELATED"/>
    <property type="match status" value="1"/>
</dbReference>
<dbReference type="Pfam" id="PF00560">
    <property type="entry name" value="LRR_1"/>
    <property type="match status" value="5"/>
</dbReference>
<dbReference type="FunFam" id="1.10.510.10:FF:000714">
    <property type="entry name" value="Kinase family with leucine-rich repeat domain-containing protein"/>
    <property type="match status" value="1"/>
</dbReference>
<keyword evidence="2" id="KW-0433">Leucine-rich repeat</keyword>
<dbReference type="GO" id="GO:0004672">
    <property type="term" value="F:protein kinase activity"/>
    <property type="evidence" value="ECO:0007669"/>
    <property type="project" value="InterPro"/>
</dbReference>
<reference evidence="15 16" key="1">
    <citation type="submission" date="2019-09" db="EMBL/GenBank/DDBJ databases">
        <title>A chromosome-level genome assembly of the Chinese tupelo Nyssa sinensis.</title>
        <authorList>
            <person name="Yang X."/>
            <person name="Kang M."/>
            <person name="Yang Y."/>
            <person name="Xiong H."/>
            <person name="Wang M."/>
            <person name="Zhang Z."/>
            <person name="Wang Z."/>
            <person name="Wu H."/>
            <person name="Ma T."/>
            <person name="Liu J."/>
            <person name="Xi Z."/>
        </authorList>
    </citation>
    <scope>NUCLEOTIDE SEQUENCE [LARGE SCALE GENOMIC DNA]</scope>
    <source>
        <strain evidence="15">J267</strain>
        <tissue evidence="15">Leaf</tissue>
    </source>
</reference>
<gene>
    <name evidence="15" type="ORF">F0562_007087</name>
</gene>
<dbReference type="InterPro" id="IPR001611">
    <property type="entry name" value="Leu-rich_rpt"/>
</dbReference>
<name>A0A5J5A5Y3_9ASTE</name>
<dbReference type="Gene3D" id="3.80.10.10">
    <property type="entry name" value="Ribonuclease Inhibitor"/>
    <property type="match status" value="3"/>
</dbReference>
<accession>A0A5J5A5Y3</accession>
<dbReference type="FunFam" id="3.80.10.10:FF:000642">
    <property type="entry name" value="Leucine-rich receptor-like protein kinase family protein"/>
    <property type="match status" value="1"/>
</dbReference>
<evidence type="ECO:0000256" key="3">
    <source>
        <dbReference type="ARBA" id="ARBA00022679"/>
    </source>
</evidence>
<keyword evidence="5" id="KW-0677">Repeat</keyword>
<evidence type="ECO:0000256" key="6">
    <source>
        <dbReference type="ARBA" id="ARBA00022741"/>
    </source>
</evidence>
<evidence type="ECO:0000256" key="7">
    <source>
        <dbReference type="ARBA" id="ARBA00022777"/>
    </source>
</evidence>
<proteinExistence type="predicted"/>
<keyword evidence="10 13" id="KW-0472">Membrane</keyword>
<dbReference type="PANTHER" id="PTHR48056:SF29">
    <property type="entry name" value="RECEPTOR-LIKE PROTEIN KINASE HSL1"/>
    <property type="match status" value="1"/>
</dbReference>
<evidence type="ECO:0000256" key="11">
    <source>
        <dbReference type="ARBA" id="ARBA00023180"/>
    </source>
</evidence>
<dbReference type="SUPFAM" id="SSF56112">
    <property type="entry name" value="Protein kinase-like (PK-like)"/>
    <property type="match status" value="1"/>
</dbReference>
<dbReference type="SMART" id="SM00369">
    <property type="entry name" value="LRR_TYP"/>
    <property type="match status" value="4"/>
</dbReference>
<evidence type="ECO:0000256" key="5">
    <source>
        <dbReference type="ARBA" id="ARBA00022737"/>
    </source>
</evidence>
<evidence type="ECO:0000259" key="14">
    <source>
        <dbReference type="PROSITE" id="PS50011"/>
    </source>
</evidence>
<evidence type="ECO:0000256" key="1">
    <source>
        <dbReference type="ARBA" id="ARBA00004370"/>
    </source>
</evidence>
<dbReference type="AlphaFoldDB" id="A0A5J5A5Y3"/>
<evidence type="ECO:0000313" key="15">
    <source>
        <dbReference type="EMBL" id="KAA8525232.1"/>
    </source>
</evidence>
<dbReference type="GO" id="GO:0016020">
    <property type="term" value="C:membrane"/>
    <property type="evidence" value="ECO:0007669"/>
    <property type="project" value="UniProtKB-SubCell"/>
</dbReference>
<dbReference type="FunFam" id="3.30.200.20:FF:000512">
    <property type="entry name" value="Receptor-like protein kinase HSL1"/>
    <property type="match status" value="1"/>
</dbReference>
<dbReference type="PROSITE" id="PS00108">
    <property type="entry name" value="PROTEIN_KINASE_ST"/>
    <property type="match status" value="1"/>
</dbReference>
<dbReference type="PROSITE" id="PS50011">
    <property type="entry name" value="PROTEIN_KINASE_DOM"/>
    <property type="match status" value="1"/>
</dbReference>
<feature type="binding site" evidence="12">
    <location>
        <position position="498"/>
    </location>
    <ligand>
        <name>ATP</name>
        <dbReference type="ChEBI" id="CHEBI:30616"/>
    </ligand>
</feature>
<evidence type="ECO:0000313" key="16">
    <source>
        <dbReference type="Proteomes" id="UP000325577"/>
    </source>
</evidence>
<keyword evidence="6 12" id="KW-0547">Nucleotide-binding</keyword>
<evidence type="ECO:0000256" key="8">
    <source>
        <dbReference type="ARBA" id="ARBA00022840"/>
    </source>
</evidence>
<dbReference type="SMART" id="SM00220">
    <property type="entry name" value="S_TKc"/>
    <property type="match status" value="1"/>
</dbReference>
<dbReference type="PROSITE" id="PS51450">
    <property type="entry name" value="LRR"/>
    <property type="match status" value="2"/>
</dbReference>
<dbReference type="GO" id="GO:0006952">
    <property type="term" value="P:defense response"/>
    <property type="evidence" value="ECO:0007669"/>
    <property type="project" value="UniProtKB-ARBA"/>
</dbReference>
<dbReference type="InterPro" id="IPR003591">
    <property type="entry name" value="Leu-rich_rpt_typical-subtyp"/>
</dbReference>
<keyword evidence="8 12" id="KW-0067">ATP-binding</keyword>
<feature type="domain" description="Protein kinase" evidence="14">
    <location>
        <begin position="468"/>
        <end position="757"/>
    </location>
</feature>
<dbReference type="GO" id="GO:0033612">
    <property type="term" value="F:receptor serine/threonine kinase binding"/>
    <property type="evidence" value="ECO:0007669"/>
    <property type="project" value="TreeGrafter"/>
</dbReference>
<protein>
    <recommendedName>
        <fullName evidence="14">Protein kinase domain-containing protein</fullName>
    </recommendedName>
</protein>
<dbReference type="InterPro" id="IPR008271">
    <property type="entry name" value="Ser/Thr_kinase_AS"/>
</dbReference>
<dbReference type="InterPro" id="IPR017441">
    <property type="entry name" value="Protein_kinase_ATP_BS"/>
</dbReference>
<dbReference type="GO" id="GO:0051707">
    <property type="term" value="P:response to other organism"/>
    <property type="evidence" value="ECO:0007669"/>
    <property type="project" value="UniProtKB-ARBA"/>
</dbReference>
<keyword evidence="9 13" id="KW-1133">Transmembrane helix</keyword>
<dbReference type="Pfam" id="PF00069">
    <property type="entry name" value="Pkinase"/>
    <property type="match status" value="1"/>
</dbReference>
<dbReference type="PROSITE" id="PS00107">
    <property type="entry name" value="PROTEIN_KINASE_ATP"/>
    <property type="match status" value="1"/>
</dbReference>
<sequence length="802" mass="88526">MAETNLIGEILESFSTISSLEHLDLSGNNLQGPIPPGLFLLKNLNGVYLYKNRLSGEIPSSIQSFNLTAIDLGMNKLTGSIPEDIGKLQQLEVLDLFYNQLSGEIPPSISLIPTLRIFKLFNNNLTGVLPPELGFHSKLEYFEVSVNQFTGQLPENLCAGGTLFGVVAYSNNLTGEVPKSLGSCDTLRTVQLYNNNFSGELPSGLWTSLNISSLTLSNNSFSGELPSKVAWNLSRLEISNNKFSGQIPTGISSWLRLAVFKASNNLFSGEIPLELTELPQLNTLLLDGNQLTGQFPSEIMSWNSLTTLNLARNKLYGQIPEIIGSLPDLLDLDLSDNQFSGPIPPELGHLRLTSLNLSSNHLTGKIPDEFDNLAYENSFLNNSNLCAIKPISNLSSCYAKSRNSGEVSPRFLAMILVVAILVLFVTVVFTFFVVRDYRRKKVKRNLATWKLTSFQRLDFTKANILSSLTENNLIGSGGSGKVYRITVKCPGEYVAVKKIWSNSKLDDKLEKEFAAEVQILSNIRHYNIVKLLCCISSENSKLLVYEYMENQSLDRWLHGKKRGALSSTSSVHDIVLDWPTRLQIAMGAAQGLCYMHHDCSPPIIHRDVKSSNILLDSDFKARIADFGLAKILVKSGEPNTMSAVAGSFGYIAPEYAYTTKVNEKIDVYSFGVVLLELATGREANDGDEHTSLAEWAWLRHGEGVSIVDVLDEEIKEPYYLEEMTTVFKLGLICTGTLPSSRPSMKEVLQILRRCSSLEGYEGKKAGSEYDVAPLLGGGKYLSSYKCSKKVSKEDEESLACSV</sequence>
<dbReference type="FunFam" id="3.80.10.10:FF:000221">
    <property type="entry name" value="Leucine-rich repeat receptor-like protein kinase PXL1"/>
    <property type="match status" value="1"/>
</dbReference>
<dbReference type="Pfam" id="PF13855">
    <property type="entry name" value="LRR_8"/>
    <property type="match status" value="1"/>
</dbReference>
<dbReference type="EMBL" id="CM018046">
    <property type="protein sequence ID" value="KAA8525232.1"/>
    <property type="molecule type" value="Genomic_DNA"/>
</dbReference>
<organism evidence="15 16">
    <name type="scientific">Nyssa sinensis</name>
    <dbReference type="NCBI Taxonomy" id="561372"/>
    <lineage>
        <taxon>Eukaryota</taxon>
        <taxon>Viridiplantae</taxon>
        <taxon>Streptophyta</taxon>
        <taxon>Embryophyta</taxon>
        <taxon>Tracheophyta</taxon>
        <taxon>Spermatophyta</taxon>
        <taxon>Magnoliopsida</taxon>
        <taxon>eudicotyledons</taxon>
        <taxon>Gunneridae</taxon>
        <taxon>Pentapetalae</taxon>
        <taxon>asterids</taxon>
        <taxon>Cornales</taxon>
        <taxon>Nyssaceae</taxon>
        <taxon>Nyssa</taxon>
    </lineage>
</organism>
<keyword evidence="11" id="KW-0325">Glycoprotein</keyword>
<dbReference type="InterPro" id="IPR032675">
    <property type="entry name" value="LRR_dom_sf"/>
</dbReference>
<feature type="transmembrane region" description="Helical" evidence="13">
    <location>
        <begin position="411"/>
        <end position="434"/>
    </location>
</feature>
<dbReference type="OrthoDB" id="676979at2759"/>
<comment type="subcellular location">
    <subcellularLocation>
        <location evidence="1">Membrane</location>
    </subcellularLocation>
</comment>
<evidence type="ECO:0000256" key="2">
    <source>
        <dbReference type="ARBA" id="ARBA00022614"/>
    </source>
</evidence>
<evidence type="ECO:0000256" key="12">
    <source>
        <dbReference type="PROSITE-ProRule" id="PRU10141"/>
    </source>
</evidence>
<dbReference type="InterPro" id="IPR050647">
    <property type="entry name" value="Plant_LRR-RLKs"/>
</dbReference>
<dbReference type="InterPro" id="IPR011009">
    <property type="entry name" value="Kinase-like_dom_sf"/>
</dbReference>